<sequence>MNLIPRISVTVDHHANAQHSPASFNVFQGTSRFAIRADKVVGLVEQMDGTVLIAYKNKNDVVLTTFVEEKYSQLFTEIKDFATL</sequence>
<proteinExistence type="predicted"/>
<protein>
    <submittedName>
        <fullName evidence="1">Uncharacterized protein</fullName>
    </submittedName>
</protein>
<evidence type="ECO:0000313" key="1">
    <source>
        <dbReference type="EMBL" id="UNY46949.1"/>
    </source>
</evidence>
<gene>
    <name evidence="1" type="ORF">EHEKIMEA_00054</name>
</gene>
<reference evidence="1 2" key="1">
    <citation type="submission" date="2022-02" db="EMBL/GenBank/DDBJ databases">
        <authorList>
            <person name="Tian F."/>
            <person name="Li J."/>
            <person name="Li F."/>
            <person name="Tong Y."/>
        </authorList>
    </citation>
    <scope>NUCLEOTIDE SEQUENCE [LARGE SCALE GENOMIC DNA]</scope>
</reference>
<name>A0AAE9GCV2_9CAUD</name>
<evidence type="ECO:0000313" key="2">
    <source>
        <dbReference type="Proteomes" id="UP000832072"/>
    </source>
</evidence>
<accession>A0AAE9GCV2</accession>
<organism evidence="1 2">
    <name type="scientific">Cronobacter phage LPCS28</name>
    <dbReference type="NCBI Taxonomy" id="2924885"/>
    <lineage>
        <taxon>Viruses</taxon>
        <taxon>Duplodnaviria</taxon>
        <taxon>Heunggongvirae</taxon>
        <taxon>Uroviricota</taxon>
        <taxon>Caudoviricetes</taxon>
        <taxon>Pantevenvirales</taxon>
        <taxon>Straboviridae</taxon>
        <taxon>Nanhuvirus</taxon>
        <taxon>Nanhuvirus LPCS28</taxon>
    </lineage>
</organism>
<dbReference type="EMBL" id="OM638103">
    <property type="protein sequence ID" value="UNY46949.1"/>
    <property type="molecule type" value="Genomic_DNA"/>
</dbReference>
<keyword evidence="2" id="KW-1185">Reference proteome</keyword>
<dbReference type="Proteomes" id="UP000832072">
    <property type="component" value="Segment"/>
</dbReference>